<name>A0A7L3WE63_9GRUI</name>
<dbReference type="PANTHER" id="PTHR13639:SF2">
    <property type="entry name" value="CYTOCHROME C OXIDASE ASSEMBLY FACTOR 4 HOMOLOG, MITOCHONDRIAL"/>
    <property type="match status" value="1"/>
</dbReference>
<dbReference type="AlphaFoldDB" id="A0A7L3WE63"/>
<gene>
    <name evidence="2" type="primary">Coa4_0</name>
    <name evidence="2" type="ORF">ATLROG_R00941</name>
</gene>
<keyword evidence="3" id="KW-1185">Reference proteome</keyword>
<evidence type="ECO:0000313" key="2">
    <source>
        <dbReference type="EMBL" id="NXV74810.1"/>
    </source>
</evidence>
<accession>A0A7L3WE63</accession>
<dbReference type="GO" id="GO:0005758">
    <property type="term" value="C:mitochondrial intermembrane space"/>
    <property type="evidence" value="ECO:0007669"/>
    <property type="project" value="InterPro"/>
</dbReference>
<evidence type="ECO:0000313" key="3">
    <source>
        <dbReference type="Proteomes" id="UP000518911"/>
    </source>
</evidence>
<dbReference type="InterPro" id="IPR039870">
    <property type="entry name" value="Coa4-like"/>
</dbReference>
<dbReference type="GO" id="GO:0033617">
    <property type="term" value="P:mitochondrial respiratory chain complex IV assembly"/>
    <property type="evidence" value="ECO:0007669"/>
    <property type="project" value="InterPro"/>
</dbReference>
<reference evidence="2 3" key="1">
    <citation type="submission" date="2019-09" db="EMBL/GenBank/DDBJ databases">
        <title>Bird 10,000 Genomes (B10K) Project - Family phase.</title>
        <authorList>
            <person name="Zhang G."/>
        </authorList>
    </citation>
    <scope>NUCLEOTIDE SEQUENCE [LARGE SCALE GENOMIC DNA]</scope>
    <source>
        <strain evidence="2">OUT-0055</strain>
        <tissue evidence="2">Blood</tissue>
    </source>
</reference>
<evidence type="ECO:0000256" key="1">
    <source>
        <dbReference type="SAM" id="MobiDB-lite"/>
    </source>
</evidence>
<comment type="caution">
    <text evidence="2">The sequence shown here is derived from an EMBL/GenBank/DDBJ whole genome shotgun (WGS) entry which is preliminary data.</text>
</comment>
<protein>
    <submittedName>
        <fullName evidence="2">COA4 factor</fullName>
    </submittedName>
</protein>
<dbReference type="OrthoDB" id="5586401at2759"/>
<dbReference type="Proteomes" id="UP000518911">
    <property type="component" value="Unassembled WGS sequence"/>
</dbReference>
<feature type="non-terminal residue" evidence="2">
    <location>
        <position position="76"/>
    </location>
</feature>
<proteinExistence type="predicted"/>
<organism evidence="2 3">
    <name type="scientific">Atlantisia rogersi</name>
    <name type="common">Inaccessible Island rail</name>
    <dbReference type="NCBI Taxonomy" id="2478892"/>
    <lineage>
        <taxon>Eukaryota</taxon>
        <taxon>Metazoa</taxon>
        <taxon>Chordata</taxon>
        <taxon>Craniata</taxon>
        <taxon>Vertebrata</taxon>
        <taxon>Euteleostomi</taxon>
        <taxon>Archelosauria</taxon>
        <taxon>Archosauria</taxon>
        <taxon>Dinosauria</taxon>
        <taxon>Saurischia</taxon>
        <taxon>Theropoda</taxon>
        <taxon>Coelurosauria</taxon>
        <taxon>Aves</taxon>
        <taxon>Neognathae</taxon>
        <taxon>Neoaves</taxon>
        <taxon>Gruiformes</taxon>
        <taxon>Rallidae</taxon>
        <taxon>Atlantisia</taxon>
    </lineage>
</organism>
<dbReference type="EMBL" id="VZUJ01066973">
    <property type="protein sequence ID" value="NXV74810.1"/>
    <property type="molecule type" value="Genomic_DNA"/>
</dbReference>
<sequence>MARAGHARNPPSLRKAEAEEAEEEDPVDAMISCTGCATQHQELQAFMAARQDWRQCQPQGRAFGQCMARWQRDTQP</sequence>
<feature type="non-terminal residue" evidence="2">
    <location>
        <position position="1"/>
    </location>
</feature>
<dbReference type="PANTHER" id="PTHR13639">
    <property type="entry name" value="CYTOCHROME C OXIDASE ASSEMBLY FACTOR 4 HOMOLOG, MITOCHONDRIAL"/>
    <property type="match status" value="1"/>
</dbReference>
<feature type="region of interest" description="Disordered" evidence="1">
    <location>
        <begin position="1"/>
        <end position="26"/>
    </location>
</feature>